<evidence type="ECO:0000313" key="2">
    <source>
        <dbReference type="Proteomes" id="UP000030437"/>
    </source>
</evidence>
<dbReference type="InterPro" id="IPR025075">
    <property type="entry name" value="DUF3916"/>
</dbReference>
<accession>A0A0A3IHY0</accession>
<reference evidence="1 2" key="1">
    <citation type="submission" date="2014-02" db="EMBL/GenBank/DDBJ databases">
        <title>Draft genome sequence of Lysinibacillus odysseyi NBRC 100172.</title>
        <authorList>
            <person name="Zhang F."/>
            <person name="Wang G."/>
            <person name="Zhang L."/>
        </authorList>
    </citation>
    <scope>NUCLEOTIDE SEQUENCE [LARGE SCALE GENOMIC DNA]</scope>
    <source>
        <strain evidence="1 2">NBRC 100172</strain>
    </source>
</reference>
<dbReference type="OrthoDB" id="2426896at2"/>
<organism evidence="1 2">
    <name type="scientific">Lysinibacillus odysseyi 34hs-1 = NBRC 100172</name>
    <dbReference type="NCBI Taxonomy" id="1220589"/>
    <lineage>
        <taxon>Bacteria</taxon>
        <taxon>Bacillati</taxon>
        <taxon>Bacillota</taxon>
        <taxon>Bacilli</taxon>
        <taxon>Bacillales</taxon>
        <taxon>Bacillaceae</taxon>
        <taxon>Lysinibacillus</taxon>
    </lineage>
</organism>
<dbReference type="RefSeq" id="WP_036154857.1">
    <property type="nucleotide sequence ID" value="NZ_AVCX01000005.1"/>
</dbReference>
<keyword evidence="2" id="KW-1185">Reference proteome</keyword>
<gene>
    <name evidence="1" type="ORF">CD32_11895</name>
</gene>
<name>A0A0A3IHY0_9BACI</name>
<evidence type="ECO:0008006" key="3">
    <source>
        <dbReference type="Google" id="ProtNLM"/>
    </source>
</evidence>
<dbReference type="eggNOG" id="ENOG5031JIT">
    <property type="taxonomic scope" value="Bacteria"/>
</dbReference>
<proteinExistence type="predicted"/>
<protein>
    <recommendedName>
        <fullName evidence="3">Group-specific protein</fullName>
    </recommendedName>
</protein>
<dbReference type="Proteomes" id="UP000030437">
    <property type="component" value="Unassembled WGS sequence"/>
</dbReference>
<dbReference type="Pfam" id="PF13079">
    <property type="entry name" value="DUF3916"/>
    <property type="match status" value="1"/>
</dbReference>
<dbReference type="AlphaFoldDB" id="A0A0A3IHY0"/>
<dbReference type="EMBL" id="JPVP01000056">
    <property type="protein sequence ID" value="KGR84294.1"/>
    <property type="molecule type" value="Genomic_DNA"/>
</dbReference>
<comment type="caution">
    <text evidence="1">The sequence shown here is derived from an EMBL/GenBank/DDBJ whole genome shotgun (WGS) entry which is preliminary data.</text>
</comment>
<evidence type="ECO:0000313" key="1">
    <source>
        <dbReference type="EMBL" id="KGR84294.1"/>
    </source>
</evidence>
<sequence length="169" mass="19971">MQEKKVRGVKRKSTNMIKRIEEDTLAFPTEFYNGYWHLHLPVAQDFISSGKTPPKIKRLCIQTLLDRAEYLIGLKPHDKEKYRVVVAIDLSDLWGSQIIVFEGDSHYKGFFNRNDEYQKWLQLAEDRNIQTEWELSVPIDLQITGYKEVITDEDGYYHEGEIWFIGELN</sequence>